<dbReference type="PANTHER" id="PTHR33710:SF71">
    <property type="entry name" value="ENDONUCLEASE_EXONUCLEASE_PHOSPHATASE DOMAIN-CONTAINING PROTEIN"/>
    <property type="match status" value="1"/>
</dbReference>
<dbReference type="PANTHER" id="PTHR33710">
    <property type="entry name" value="BNAC02G09200D PROTEIN"/>
    <property type="match status" value="1"/>
</dbReference>
<dbReference type="InterPro" id="IPR026960">
    <property type="entry name" value="RVT-Znf"/>
</dbReference>
<gene>
    <name evidence="2" type="ORF">G2W53_004534</name>
</gene>
<dbReference type="EMBL" id="JAAIUW010000002">
    <property type="protein sequence ID" value="KAF7842236.1"/>
    <property type="molecule type" value="Genomic_DNA"/>
</dbReference>
<accession>A0A835CI58</accession>
<sequence length="458" mass="51772">MAGDVKRIERERQDKSYEESLFSIQASQNYISGKRVDAVLKRMEFKNSVRVEAEGFSGDICPQASLGNQLWEDLRTIANGTTEAWILLGDFNAYLSPNDEQGRLKFTWERQEVKERLDWVFTNQEGALSSRMTNVTHLPKQKSDHSPILLSLPINDRSEVGSRPFCFQEAWLSDNSFHTSMENAWCTTGDWSTNTNTFTSAVKARNNCSNLWNDKQFSGLGKMTDHVHNAPPEIDQALIPPHPSRQDCKKVWRCLVPERVCTFIWLMAHGKVLTNSHRMHRNMTMDATCPRCGRENEIVIHDLRDYHVSNGDDLFFAAWYSISDIIAAAENNTKPMASPKVIRMIRWISPERDRFKCNTDGLVLEGVNIEACGGVICDSSGLFLMGFSQNLDSRCATMTGTCVSVMCTVKPIGLPTAWLVWVIRCSRMGKCSLDLLTVKLVDLAEDVKGFKKPREVAA</sequence>
<proteinExistence type="predicted"/>
<dbReference type="Gene3D" id="3.60.10.10">
    <property type="entry name" value="Endonuclease/exonuclease/phosphatase"/>
    <property type="match status" value="1"/>
</dbReference>
<dbReference type="OrthoDB" id="1000395at2759"/>
<organism evidence="2 3">
    <name type="scientific">Senna tora</name>
    <dbReference type="NCBI Taxonomy" id="362788"/>
    <lineage>
        <taxon>Eukaryota</taxon>
        <taxon>Viridiplantae</taxon>
        <taxon>Streptophyta</taxon>
        <taxon>Embryophyta</taxon>
        <taxon>Tracheophyta</taxon>
        <taxon>Spermatophyta</taxon>
        <taxon>Magnoliopsida</taxon>
        <taxon>eudicotyledons</taxon>
        <taxon>Gunneridae</taxon>
        <taxon>Pentapetalae</taxon>
        <taxon>rosids</taxon>
        <taxon>fabids</taxon>
        <taxon>Fabales</taxon>
        <taxon>Fabaceae</taxon>
        <taxon>Caesalpinioideae</taxon>
        <taxon>Cassia clade</taxon>
        <taxon>Senna</taxon>
    </lineage>
</organism>
<keyword evidence="3" id="KW-1185">Reference proteome</keyword>
<evidence type="ECO:0000313" key="3">
    <source>
        <dbReference type="Proteomes" id="UP000634136"/>
    </source>
</evidence>
<evidence type="ECO:0000313" key="2">
    <source>
        <dbReference type="EMBL" id="KAF7842236.1"/>
    </source>
</evidence>
<protein>
    <recommendedName>
        <fullName evidence="1">Reverse transcriptase zinc-binding domain-containing protein</fullName>
    </recommendedName>
</protein>
<name>A0A835CI58_9FABA</name>
<dbReference type="AlphaFoldDB" id="A0A835CI58"/>
<dbReference type="Proteomes" id="UP000634136">
    <property type="component" value="Unassembled WGS sequence"/>
</dbReference>
<feature type="domain" description="Reverse transcriptase zinc-binding" evidence="1">
    <location>
        <begin position="243"/>
        <end position="301"/>
    </location>
</feature>
<dbReference type="Pfam" id="PF13966">
    <property type="entry name" value="zf-RVT"/>
    <property type="match status" value="1"/>
</dbReference>
<reference evidence="2" key="1">
    <citation type="submission" date="2020-09" db="EMBL/GenBank/DDBJ databases">
        <title>Genome-Enabled Discovery of Anthraquinone Biosynthesis in Senna tora.</title>
        <authorList>
            <person name="Kang S.-H."/>
            <person name="Pandey R.P."/>
            <person name="Lee C.-M."/>
            <person name="Sim J.-S."/>
            <person name="Jeong J.-T."/>
            <person name="Choi B.-S."/>
            <person name="Jung M."/>
            <person name="Ginzburg D."/>
            <person name="Zhao K."/>
            <person name="Won S.Y."/>
            <person name="Oh T.-J."/>
            <person name="Yu Y."/>
            <person name="Kim N.-H."/>
            <person name="Lee O.R."/>
            <person name="Lee T.-H."/>
            <person name="Bashyal P."/>
            <person name="Kim T.-S."/>
            <person name="Lee W.-H."/>
            <person name="Kawkins C."/>
            <person name="Kim C.-K."/>
            <person name="Kim J.S."/>
            <person name="Ahn B.O."/>
            <person name="Rhee S.Y."/>
            <person name="Sohng J.K."/>
        </authorList>
    </citation>
    <scope>NUCLEOTIDE SEQUENCE</scope>
    <source>
        <tissue evidence="2">Leaf</tissue>
    </source>
</reference>
<dbReference type="SUPFAM" id="SSF56219">
    <property type="entry name" value="DNase I-like"/>
    <property type="match status" value="1"/>
</dbReference>
<comment type="caution">
    <text evidence="2">The sequence shown here is derived from an EMBL/GenBank/DDBJ whole genome shotgun (WGS) entry which is preliminary data.</text>
</comment>
<dbReference type="InterPro" id="IPR036691">
    <property type="entry name" value="Endo/exonu/phosph_ase_sf"/>
</dbReference>
<evidence type="ECO:0000259" key="1">
    <source>
        <dbReference type="Pfam" id="PF13966"/>
    </source>
</evidence>